<feature type="transmembrane region" description="Helical" evidence="10">
    <location>
        <begin position="161"/>
        <end position="182"/>
    </location>
</feature>
<feature type="transmembrane region" description="Helical" evidence="10">
    <location>
        <begin position="202"/>
        <end position="221"/>
    </location>
</feature>
<evidence type="ECO:0000313" key="12">
    <source>
        <dbReference type="EMBL" id="OWA53548.1"/>
    </source>
</evidence>
<dbReference type="EMBL" id="MTYJ01000329">
    <property type="protein sequence ID" value="OWA53548.1"/>
    <property type="molecule type" value="Genomic_DNA"/>
</dbReference>
<proteinExistence type="predicted"/>
<keyword evidence="13" id="KW-1185">Reference proteome</keyword>
<gene>
    <name evidence="12" type="ORF">BV898_17971</name>
</gene>
<keyword evidence="3 10" id="KW-0812">Transmembrane</keyword>
<evidence type="ECO:0000256" key="10">
    <source>
        <dbReference type="SAM" id="Phobius"/>
    </source>
</evidence>
<evidence type="ECO:0000256" key="1">
    <source>
        <dbReference type="ARBA" id="ARBA00004651"/>
    </source>
</evidence>
<dbReference type="GO" id="GO:0004930">
    <property type="term" value="F:G protein-coupled receptor activity"/>
    <property type="evidence" value="ECO:0007669"/>
    <property type="project" value="UniProtKB-KW"/>
</dbReference>
<dbReference type="Proteomes" id="UP000192578">
    <property type="component" value="Unassembled WGS sequence"/>
</dbReference>
<dbReference type="CDD" id="cd00637">
    <property type="entry name" value="7tm_classA_rhodopsin-like"/>
    <property type="match status" value="1"/>
</dbReference>
<feature type="transmembrane region" description="Helical" evidence="10">
    <location>
        <begin position="242"/>
        <end position="264"/>
    </location>
</feature>
<evidence type="ECO:0000259" key="11">
    <source>
        <dbReference type="PROSITE" id="PS50262"/>
    </source>
</evidence>
<protein>
    <recommendedName>
        <fullName evidence="11">G-protein coupled receptors family 1 profile domain-containing protein</fullName>
    </recommendedName>
</protein>
<feature type="transmembrane region" description="Helical" evidence="10">
    <location>
        <begin position="126"/>
        <end position="149"/>
    </location>
</feature>
<evidence type="ECO:0000313" key="13">
    <source>
        <dbReference type="Proteomes" id="UP000192578"/>
    </source>
</evidence>
<sequence length="439" mass="49743">MPSSASTFTTWSLQKAGQESTIVRYIPQELTVGSYPFLLSSLWRRKFIRSGLRLGDYRGLRVESPRPQGCQVIVPFPCPNQSIESPVRHIKYPNSATMNSTIKNDSLVLASLLKSSSCLSVTTYKIITGFTVPLALSSVCMYLGVLVTFARRPSLINHFTIHLVSLSVINILYDITCFPLSIARPIAVDSGWLNHPFSCAVLQYFVLVLPIMIILQDMVICGDRWVRLLAPVWFRNHQNIKFGLAATLAAAIWLHGWYLPLNILNYLTPMNLRQGCDGTAYPGYRALVSITVLYIPQVLTFGSYPFLLFLLWRRKRRQSRLRRGRVDCLPSGPQGSLPLPAQSQTETTRQDDTVKTDKKHTQMAIYLLLLKLISNIVITVPTAMVILSATLRRQPPPCTWDAFHLSEHFLSLAQLGEPFIYLANMRDLRREFLRIFINL</sequence>
<dbReference type="Pfam" id="PF00001">
    <property type="entry name" value="7tm_1"/>
    <property type="match status" value="1"/>
</dbReference>
<comment type="subcellular location">
    <subcellularLocation>
        <location evidence="1">Cell membrane</location>
        <topology evidence="1">Multi-pass membrane protein</topology>
    </subcellularLocation>
</comment>
<keyword evidence="5" id="KW-0297">G-protein coupled receptor</keyword>
<evidence type="ECO:0000256" key="5">
    <source>
        <dbReference type="ARBA" id="ARBA00023040"/>
    </source>
</evidence>
<dbReference type="InterPro" id="IPR000276">
    <property type="entry name" value="GPCR_Rhodpsn"/>
</dbReference>
<feature type="compositionally biased region" description="Low complexity" evidence="9">
    <location>
        <begin position="329"/>
        <end position="340"/>
    </location>
</feature>
<dbReference type="Gene3D" id="1.20.1070.10">
    <property type="entry name" value="Rhodopsin 7-helix transmembrane proteins"/>
    <property type="match status" value="1"/>
</dbReference>
<feature type="transmembrane region" description="Helical" evidence="10">
    <location>
        <begin position="284"/>
        <end position="312"/>
    </location>
</feature>
<reference evidence="13" key="1">
    <citation type="submission" date="2017-01" db="EMBL/GenBank/DDBJ databases">
        <title>Comparative genomics of anhydrobiosis in the tardigrade Hypsibius dujardini.</title>
        <authorList>
            <person name="Yoshida Y."/>
            <person name="Koutsovoulos G."/>
            <person name="Laetsch D."/>
            <person name="Stevens L."/>
            <person name="Kumar S."/>
            <person name="Horikawa D."/>
            <person name="Ishino K."/>
            <person name="Komine S."/>
            <person name="Tomita M."/>
            <person name="Blaxter M."/>
            <person name="Arakawa K."/>
        </authorList>
    </citation>
    <scope>NUCLEOTIDE SEQUENCE [LARGE SCALE GENOMIC DNA]</scope>
    <source>
        <strain evidence="13">Z151</strain>
    </source>
</reference>
<keyword evidence="2" id="KW-1003">Cell membrane</keyword>
<keyword evidence="4 10" id="KW-1133">Transmembrane helix</keyword>
<evidence type="ECO:0000256" key="6">
    <source>
        <dbReference type="ARBA" id="ARBA00023136"/>
    </source>
</evidence>
<evidence type="ECO:0000256" key="9">
    <source>
        <dbReference type="SAM" id="MobiDB-lite"/>
    </source>
</evidence>
<dbReference type="PANTHER" id="PTHR24228">
    <property type="entry name" value="B2 BRADYKININ RECEPTOR/ANGIOTENSIN II RECEPTOR"/>
    <property type="match status" value="1"/>
</dbReference>
<evidence type="ECO:0000256" key="8">
    <source>
        <dbReference type="ARBA" id="ARBA00023224"/>
    </source>
</evidence>
<name>A0A9X6NIJ5_HYPEX</name>
<keyword evidence="8" id="KW-0807">Transducer</keyword>
<organism evidence="12 13">
    <name type="scientific">Hypsibius exemplaris</name>
    <name type="common">Freshwater tardigrade</name>
    <dbReference type="NCBI Taxonomy" id="2072580"/>
    <lineage>
        <taxon>Eukaryota</taxon>
        <taxon>Metazoa</taxon>
        <taxon>Ecdysozoa</taxon>
        <taxon>Tardigrada</taxon>
        <taxon>Eutardigrada</taxon>
        <taxon>Parachela</taxon>
        <taxon>Hypsibioidea</taxon>
        <taxon>Hypsibiidae</taxon>
        <taxon>Hypsibius</taxon>
    </lineage>
</organism>
<dbReference type="PROSITE" id="PS50262">
    <property type="entry name" value="G_PROTEIN_RECEP_F1_2"/>
    <property type="match status" value="1"/>
</dbReference>
<dbReference type="AlphaFoldDB" id="A0A9X6NIJ5"/>
<accession>A0A9X6NIJ5</accession>
<feature type="region of interest" description="Disordered" evidence="9">
    <location>
        <begin position="329"/>
        <end position="355"/>
    </location>
</feature>
<dbReference type="GO" id="GO:0005886">
    <property type="term" value="C:plasma membrane"/>
    <property type="evidence" value="ECO:0007669"/>
    <property type="project" value="UniProtKB-SubCell"/>
</dbReference>
<dbReference type="SUPFAM" id="SSF81321">
    <property type="entry name" value="Family A G protein-coupled receptor-like"/>
    <property type="match status" value="1"/>
</dbReference>
<dbReference type="PANTHER" id="PTHR24228:SF59">
    <property type="entry name" value="NEUROPEPTIDE RECEPTOR 15"/>
    <property type="match status" value="1"/>
</dbReference>
<evidence type="ECO:0000256" key="3">
    <source>
        <dbReference type="ARBA" id="ARBA00022692"/>
    </source>
</evidence>
<feature type="domain" description="G-protein coupled receptors family 1 profile" evidence="11">
    <location>
        <begin position="141"/>
        <end position="421"/>
    </location>
</feature>
<dbReference type="OrthoDB" id="9975554at2759"/>
<dbReference type="InterPro" id="IPR017452">
    <property type="entry name" value="GPCR_Rhodpsn_7TM"/>
</dbReference>
<evidence type="ECO:0000256" key="4">
    <source>
        <dbReference type="ARBA" id="ARBA00022989"/>
    </source>
</evidence>
<comment type="caution">
    <text evidence="12">The sequence shown here is derived from an EMBL/GenBank/DDBJ whole genome shotgun (WGS) entry which is preliminary data.</text>
</comment>
<evidence type="ECO:0000256" key="7">
    <source>
        <dbReference type="ARBA" id="ARBA00023170"/>
    </source>
</evidence>
<keyword evidence="6 10" id="KW-0472">Membrane</keyword>
<keyword evidence="7" id="KW-0675">Receptor</keyword>
<feature type="transmembrane region" description="Helical" evidence="10">
    <location>
        <begin position="365"/>
        <end position="387"/>
    </location>
</feature>
<evidence type="ECO:0000256" key="2">
    <source>
        <dbReference type="ARBA" id="ARBA00022475"/>
    </source>
</evidence>